<dbReference type="RefSeq" id="WP_136079103.1">
    <property type="nucleotide sequence ID" value="NZ_CAAHFG010000001.1"/>
</dbReference>
<protein>
    <recommendedName>
        <fullName evidence="3">Arylsulfatase</fullName>
    </recommendedName>
</protein>
<dbReference type="Gene3D" id="3.40.720.10">
    <property type="entry name" value="Alkaline Phosphatase, subunit A"/>
    <property type="match status" value="1"/>
</dbReference>
<evidence type="ECO:0000313" key="1">
    <source>
        <dbReference type="EMBL" id="VGO13536.1"/>
    </source>
</evidence>
<accession>A0A6C2U2B9</accession>
<dbReference type="InterPro" id="IPR017850">
    <property type="entry name" value="Alkaline_phosphatase_core_sf"/>
</dbReference>
<evidence type="ECO:0000313" key="2">
    <source>
        <dbReference type="Proteomes" id="UP000366872"/>
    </source>
</evidence>
<dbReference type="EMBL" id="CAAHFG010000001">
    <property type="protein sequence ID" value="VGO13536.1"/>
    <property type="molecule type" value="Genomic_DNA"/>
</dbReference>
<gene>
    <name evidence="1" type="ORF">PDESU_02093</name>
</gene>
<name>A0A6C2U2B9_PONDE</name>
<evidence type="ECO:0008006" key="3">
    <source>
        <dbReference type="Google" id="ProtNLM"/>
    </source>
</evidence>
<organism evidence="1 2">
    <name type="scientific">Pontiella desulfatans</name>
    <dbReference type="NCBI Taxonomy" id="2750659"/>
    <lineage>
        <taxon>Bacteria</taxon>
        <taxon>Pseudomonadati</taxon>
        <taxon>Kiritimatiellota</taxon>
        <taxon>Kiritimatiellia</taxon>
        <taxon>Kiritimatiellales</taxon>
        <taxon>Pontiellaceae</taxon>
        <taxon>Pontiella</taxon>
    </lineage>
</organism>
<reference evidence="1 2" key="1">
    <citation type="submission" date="2019-04" db="EMBL/GenBank/DDBJ databases">
        <authorList>
            <person name="Van Vliet M D."/>
        </authorList>
    </citation>
    <scope>NUCLEOTIDE SEQUENCE [LARGE SCALE GENOMIC DNA]</scope>
    <source>
        <strain evidence="1 2">F1</strain>
    </source>
</reference>
<keyword evidence="2" id="KW-1185">Reference proteome</keyword>
<sequence>MIGVEDVLPTLLELCLIPEDKHPEHLPFSGTSFSGSLKDRRFSDDRDIFRLASGGPGTPGGAGQGNPVVADGVSYRKLHTILRNGKYKFHHLPGGEFRLYDMEKDPAEQNDLSSKYPERTKAMAQHCRAQWEDIAARNRTFQMRQLRINNADRPDKAWKIPVLQPLHLEGDMNMHAWLGGVKGFRSPGDRVDYAVEVQKPLTVSIVAKGKGFDQCAPIDLLVDGISVEVISRSADRILFGSVDLPAGTTPLSLGVPADAKAGSGVGEVISVTLHLEK</sequence>
<dbReference type="AlphaFoldDB" id="A0A6C2U2B9"/>
<dbReference type="Proteomes" id="UP000366872">
    <property type="component" value="Unassembled WGS sequence"/>
</dbReference>
<dbReference type="SUPFAM" id="SSF53649">
    <property type="entry name" value="Alkaline phosphatase-like"/>
    <property type="match status" value="1"/>
</dbReference>
<proteinExistence type="predicted"/>